<dbReference type="AlphaFoldDB" id="A0A1K1Q090"/>
<dbReference type="EMBL" id="FPJG01000006">
    <property type="protein sequence ID" value="SFW53133.1"/>
    <property type="molecule type" value="Genomic_DNA"/>
</dbReference>
<keyword evidence="3" id="KW-1185">Reference proteome</keyword>
<gene>
    <name evidence="2" type="ORF">SAMN04489730_1204</name>
</gene>
<reference evidence="3" key="1">
    <citation type="submission" date="2016-11" db="EMBL/GenBank/DDBJ databases">
        <authorList>
            <person name="Varghese N."/>
            <person name="Submissions S."/>
        </authorList>
    </citation>
    <scope>NUCLEOTIDE SEQUENCE [LARGE SCALE GENOMIC DNA]</scope>
    <source>
        <strain evidence="3">DSM 44671</strain>
    </source>
</reference>
<dbReference type="STRING" id="546364.SAMN04489730_1204"/>
<proteinExistence type="predicted"/>
<accession>A0A1K1Q090</accession>
<feature type="transmembrane region" description="Helical" evidence="1">
    <location>
        <begin position="17"/>
        <end position="39"/>
    </location>
</feature>
<keyword evidence="1" id="KW-1133">Transmembrane helix</keyword>
<evidence type="ECO:0000256" key="1">
    <source>
        <dbReference type="SAM" id="Phobius"/>
    </source>
</evidence>
<protein>
    <submittedName>
        <fullName evidence="2">Uncharacterized protein</fullName>
    </submittedName>
</protein>
<sequence>MYAWIWRKLPGPFAAKLTLAVILVLGVVALLMFVVFPWLEPRLWFNEVAVN</sequence>
<evidence type="ECO:0000313" key="2">
    <source>
        <dbReference type="EMBL" id="SFW53133.1"/>
    </source>
</evidence>
<dbReference type="RefSeq" id="WP_143168487.1">
    <property type="nucleotide sequence ID" value="NZ_FPJG01000006.1"/>
</dbReference>
<dbReference type="Proteomes" id="UP000182740">
    <property type="component" value="Unassembled WGS sequence"/>
</dbReference>
<organism evidence="2 3">
    <name type="scientific">Amycolatopsis australiensis</name>
    <dbReference type="NCBI Taxonomy" id="546364"/>
    <lineage>
        <taxon>Bacteria</taxon>
        <taxon>Bacillati</taxon>
        <taxon>Actinomycetota</taxon>
        <taxon>Actinomycetes</taxon>
        <taxon>Pseudonocardiales</taxon>
        <taxon>Pseudonocardiaceae</taxon>
        <taxon>Amycolatopsis</taxon>
    </lineage>
</organism>
<evidence type="ECO:0000313" key="3">
    <source>
        <dbReference type="Proteomes" id="UP000182740"/>
    </source>
</evidence>
<keyword evidence="1" id="KW-0472">Membrane</keyword>
<keyword evidence="1" id="KW-0812">Transmembrane</keyword>
<name>A0A1K1Q090_9PSEU</name>